<organism evidence="3 4">
    <name type="scientific">Catenovulum sediminis</name>
    <dbReference type="NCBI Taxonomy" id="1740262"/>
    <lineage>
        <taxon>Bacteria</taxon>
        <taxon>Pseudomonadati</taxon>
        <taxon>Pseudomonadota</taxon>
        <taxon>Gammaproteobacteria</taxon>
        <taxon>Alteromonadales</taxon>
        <taxon>Alteromonadaceae</taxon>
        <taxon>Catenovulum</taxon>
    </lineage>
</organism>
<reference evidence="3 4" key="1">
    <citation type="submission" date="2024-06" db="EMBL/GenBank/DDBJ databases">
        <authorList>
            <person name="Chen R.Y."/>
        </authorList>
    </citation>
    <scope>NUCLEOTIDE SEQUENCE [LARGE SCALE GENOMIC DNA]</scope>
    <source>
        <strain evidence="3 4">D2</strain>
    </source>
</reference>
<dbReference type="GO" id="GO:0016853">
    <property type="term" value="F:isomerase activity"/>
    <property type="evidence" value="ECO:0007669"/>
    <property type="project" value="UniProtKB-KW"/>
</dbReference>
<feature type="signal peptide" evidence="1">
    <location>
        <begin position="1"/>
        <end position="21"/>
    </location>
</feature>
<dbReference type="Gene3D" id="3.20.20.150">
    <property type="entry name" value="Divalent-metal-dependent TIM barrel enzymes"/>
    <property type="match status" value="1"/>
</dbReference>
<dbReference type="InterPro" id="IPR013022">
    <property type="entry name" value="Xyl_isomerase-like_TIM-brl"/>
</dbReference>
<name>A0ABV1RJM9_9ALTE</name>
<dbReference type="InterPro" id="IPR050312">
    <property type="entry name" value="IolE/XylAMocC-like"/>
</dbReference>
<gene>
    <name evidence="3" type="ORF">ABS311_13405</name>
</gene>
<dbReference type="PANTHER" id="PTHR12110:SF41">
    <property type="entry name" value="INOSOSE DEHYDRATASE"/>
    <property type="match status" value="1"/>
</dbReference>
<dbReference type="Pfam" id="PF01261">
    <property type="entry name" value="AP_endonuc_2"/>
    <property type="match status" value="1"/>
</dbReference>
<keyword evidence="4" id="KW-1185">Reference proteome</keyword>
<comment type="caution">
    <text evidence="3">The sequence shown here is derived from an EMBL/GenBank/DDBJ whole genome shotgun (WGS) entry which is preliminary data.</text>
</comment>
<dbReference type="InterPro" id="IPR036237">
    <property type="entry name" value="Xyl_isomerase-like_sf"/>
</dbReference>
<dbReference type="EMBL" id="JBELOE010000236">
    <property type="protein sequence ID" value="MER2492877.1"/>
    <property type="molecule type" value="Genomic_DNA"/>
</dbReference>
<dbReference type="SUPFAM" id="SSF51658">
    <property type="entry name" value="Xylose isomerase-like"/>
    <property type="match status" value="1"/>
</dbReference>
<dbReference type="Proteomes" id="UP001467690">
    <property type="component" value="Unassembled WGS sequence"/>
</dbReference>
<sequence length="289" mass="32614">MKMFNNIGLVALISASLVMLGCTTKQQNTSEEKMPKISVQLWSVKDQVSADFKGTLKTLKNMGFEGVEFARNFGPYEQDPKGLKAFLDEIGLVASGAHVPFEALNEQNFTRTVAFYKTIECPMLIIPYDERAFSDDGIVWVTEELTRLSNKLAEHDIKVGYHNHAQEFNQYQDSTYWDYLAQNTPKSVVLQQDVGWTTYAGLDPVEYVNKYPGRTLTTHFKVRLPEGTQGKLPIIGQDTIDWSALIEANVKAGGTLWFVVEQEEYPNNMTPLEAVQASKMGLDKYLTNF</sequence>
<protein>
    <submittedName>
        <fullName evidence="3">Sugar phosphate isomerase/epimerase</fullName>
    </submittedName>
</protein>
<dbReference type="RefSeq" id="WP_350402352.1">
    <property type="nucleotide sequence ID" value="NZ_JBELOE010000236.1"/>
</dbReference>
<feature type="chain" id="PRO_5047418440" evidence="1">
    <location>
        <begin position="22"/>
        <end position="289"/>
    </location>
</feature>
<evidence type="ECO:0000259" key="2">
    <source>
        <dbReference type="Pfam" id="PF01261"/>
    </source>
</evidence>
<evidence type="ECO:0000313" key="3">
    <source>
        <dbReference type="EMBL" id="MER2492877.1"/>
    </source>
</evidence>
<accession>A0ABV1RJM9</accession>
<evidence type="ECO:0000313" key="4">
    <source>
        <dbReference type="Proteomes" id="UP001467690"/>
    </source>
</evidence>
<feature type="domain" description="Xylose isomerase-like TIM barrel" evidence="2">
    <location>
        <begin position="57"/>
        <end position="270"/>
    </location>
</feature>
<dbReference type="PANTHER" id="PTHR12110">
    <property type="entry name" value="HYDROXYPYRUVATE ISOMERASE"/>
    <property type="match status" value="1"/>
</dbReference>
<dbReference type="PROSITE" id="PS51257">
    <property type="entry name" value="PROKAR_LIPOPROTEIN"/>
    <property type="match status" value="1"/>
</dbReference>
<keyword evidence="1" id="KW-0732">Signal</keyword>
<keyword evidence="3" id="KW-0413">Isomerase</keyword>
<proteinExistence type="predicted"/>
<evidence type="ECO:0000256" key="1">
    <source>
        <dbReference type="SAM" id="SignalP"/>
    </source>
</evidence>